<name>A0AAN6SQX1_9PEZI</name>
<dbReference type="AlphaFoldDB" id="A0AAN6SQX1"/>
<dbReference type="EMBL" id="MU854413">
    <property type="protein sequence ID" value="KAK4038990.1"/>
    <property type="molecule type" value="Genomic_DNA"/>
</dbReference>
<proteinExistence type="predicted"/>
<dbReference type="Proteomes" id="UP001303115">
    <property type="component" value="Unassembled WGS sequence"/>
</dbReference>
<sequence length="158" mass="17644">MDQPAIDAINDKEVGFFERGHHQVFLAHYPTYMNGQFCRFIYVEVNSLQLAGHSGHKFWVTPTGGQDGQESVQRMGCSKPTRSNPKSSLRPVGWVQRDNLERIRQICGTVPPTDYGCCHQWTNAAIEALREAAVLLPLRESDNGAIFHGPSANTNVTF</sequence>
<dbReference type="Pfam" id="PF20174">
    <property type="entry name" value="DUF6540"/>
    <property type="match status" value="1"/>
</dbReference>
<comment type="caution">
    <text evidence="1">The sequence shown here is derived from an EMBL/GenBank/DDBJ whole genome shotgun (WGS) entry which is preliminary data.</text>
</comment>
<keyword evidence="2" id="KW-1185">Reference proteome</keyword>
<reference evidence="2" key="1">
    <citation type="journal article" date="2023" name="Mol. Phylogenet. Evol.">
        <title>Genome-scale phylogeny and comparative genomics of the fungal order Sordariales.</title>
        <authorList>
            <person name="Hensen N."/>
            <person name="Bonometti L."/>
            <person name="Westerberg I."/>
            <person name="Brannstrom I.O."/>
            <person name="Guillou S."/>
            <person name="Cros-Aarteil S."/>
            <person name="Calhoun S."/>
            <person name="Haridas S."/>
            <person name="Kuo A."/>
            <person name="Mondo S."/>
            <person name="Pangilinan J."/>
            <person name="Riley R."/>
            <person name="LaButti K."/>
            <person name="Andreopoulos B."/>
            <person name="Lipzen A."/>
            <person name="Chen C."/>
            <person name="Yan M."/>
            <person name="Daum C."/>
            <person name="Ng V."/>
            <person name="Clum A."/>
            <person name="Steindorff A."/>
            <person name="Ohm R.A."/>
            <person name="Martin F."/>
            <person name="Silar P."/>
            <person name="Natvig D.O."/>
            <person name="Lalanne C."/>
            <person name="Gautier V."/>
            <person name="Ament-Velasquez S.L."/>
            <person name="Kruys A."/>
            <person name="Hutchinson M.I."/>
            <person name="Powell A.J."/>
            <person name="Barry K."/>
            <person name="Miller A.N."/>
            <person name="Grigoriev I.V."/>
            <person name="Debuchy R."/>
            <person name="Gladieux P."/>
            <person name="Hiltunen Thoren M."/>
            <person name="Johannesson H."/>
        </authorList>
    </citation>
    <scope>NUCLEOTIDE SEQUENCE [LARGE SCALE GENOMIC DNA]</scope>
    <source>
        <strain evidence="2">CBS 284.82</strain>
    </source>
</reference>
<organism evidence="1 2">
    <name type="scientific">Parachaetomium inaequale</name>
    <dbReference type="NCBI Taxonomy" id="2588326"/>
    <lineage>
        <taxon>Eukaryota</taxon>
        <taxon>Fungi</taxon>
        <taxon>Dikarya</taxon>
        <taxon>Ascomycota</taxon>
        <taxon>Pezizomycotina</taxon>
        <taxon>Sordariomycetes</taxon>
        <taxon>Sordariomycetidae</taxon>
        <taxon>Sordariales</taxon>
        <taxon>Chaetomiaceae</taxon>
        <taxon>Parachaetomium</taxon>
    </lineage>
</organism>
<protein>
    <submittedName>
        <fullName evidence="1">Uncharacterized protein</fullName>
    </submittedName>
</protein>
<evidence type="ECO:0000313" key="2">
    <source>
        <dbReference type="Proteomes" id="UP001303115"/>
    </source>
</evidence>
<evidence type="ECO:0000313" key="1">
    <source>
        <dbReference type="EMBL" id="KAK4038990.1"/>
    </source>
</evidence>
<dbReference type="InterPro" id="IPR046670">
    <property type="entry name" value="DUF6540"/>
</dbReference>
<gene>
    <name evidence="1" type="ORF">C8A01DRAFT_37040</name>
</gene>
<accession>A0AAN6SQX1</accession>